<dbReference type="EMBL" id="JACJII010000001">
    <property type="protein sequence ID" value="MBA9007290.1"/>
    <property type="molecule type" value="Genomic_DNA"/>
</dbReference>
<dbReference type="Proteomes" id="UP000539313">
    <property type="component" value="Unassembled WGS sequence"/>
</dbReference>
<evidence type="ECO:0000313" key="5">
    <source>
        <dbReference type="Proteomes" id="UP000539313"/>
    </source>
</evidence>
<evidence type="ECO:0000313" key="4">
    <source>
        <dbReference type="EMBL" id="MBA9007290.1"/>
    </source>
</evidence>
<dbReference type="RefSeq" id="WP_182707912.1">
    <property type="nucleotide sequence ID" value="NZ_JACJII010000001.1"/>
</dbReference>
<sequence length="289" mass="31231">MTRAAGPFGRIVETDGTALKPRAGYQLGRDANALVVLNRLAFPEYATVRGRTVVEFRDKTTRALLNWSAATGLGQHPELLDQVRARREHAIAGLRRRGLTVTRLRAVPEWRIAVGLGNRANAHEIGFSLHGTYGWPIIPGSTLKGLAASYARQELGDDDQMLADVFGGPRPGQRATRDTSRRAPVAFLDALPADGPATVAVDVLTPHVKPYYDAIEKNSPQPPPPAEYHNPVPVHFLTVTGPYLVDVASRDEAALEFAVDWLTRAGSELGVGAKTAAGYGYLAIEEEPT</sequence>
<protein>
    <submittedName>
        <fullName evidence="4">CRISPR-associated protein Cmr6</fullName>
    </submittedName>
</protein>
<feature type="domain" description="CRISPR type III-associated protein" evidence="3">
    <location>
        <begin position="129"/>
        <end position="282"/>
    </location>
</feature>
<comment type="caution">
    <text evidence="4">The sequence shown here is derived from an EMBL/GenBank/DDBJ whole genome shotgun (WGS) entry which is preliminary data.</text>
</comment>
<dbReference type="InterPro" id="IPR010172">
    <property type="entry name" value="CRISPR-assoc_prot_TM1791"/>
</dbReference>
<gene>
    <name evidence="4" type="ORF">HNR21_006172</name>
</gene>
<dbReference type="PANTHER" id="PTHR39965">
    <property type="entry name" value="CRISPR SYSTEM CMR SUBUNIT CMR6"/>
    <property type="match status" value="1"/>
</dbReference>
<evidence type="ECO:0000256" key="1">
    <source>
        <dbReference type="ARBA" id="ARBA00023118"/>
    </source>
</evidence>
<dbReference type="NCBIfam" id="TIGR01898">
    <property type="entry name" value="cas_TM1791_cmr6"/>
    <property type="match status" value="1"/>
</dbReference>
<organism evidence="4 5">
    <name type="scientific">Thermomonospora cellulosilytica</name>
    <dbReference type="NCBI Taxonomy" id="1411118"/>
    <lineage>
        <taxon>Bacteria</taxon>
        <taxon>Bacillati</taxon>
        <taxon>Actinomycetota</taxon>
        <taxon>Actinomycetes</taxon>
        <taxon>Streptosporangiales</taxon>
        <taxon>Thermomonosporaceae</taxon>
        <taxon>Thermomonospora</taxon>
    </lineage>
</organism>
<dbReference type="GO" id="GO:0051607">
    <property type="term" value="P:defense response to virus"/>
    <property type="evidence" value="ECO:0007669"/>
    <property type="project" value="UniProtKB-KW"/>
</dbReference>
<accession>A0A7W3RCG5</accession>
<dbReference type="AlphaFoldDB" id="A0A7W3RCG5"/>
<name>A0A7W3RCG5_9ACTN</name>
<keyword evidence="1" id="KW-0051">Antiviral defense</keyword>
<dbReference type="PANTHER" id="PTHR39965:SF1">
    <property type="entry name" value="CRISPR SYSTEM CMR SUBUNIT CMR6"/>
    <property type="match status" value="1"/>
</dbReference>
<proteinExistence type="predicted"/>
<dbReference type="InterPro" id="IPR005537">
    <property type="entry name" value="RAMP_III_fam"/>
</dbReference>
<reference evidence="4 5" key="1">
    <citation type="submission" date="2020-08" db="EMBL/GenBank/DDBJ databases">
        <title>Sequencing the genomes of 1000 actinobacteria strains.</title>
        <authorList>
            <person name="Klenk H.-P."/>
        </authorList>
    </citation>
    <scope>NUCLEOTIDE SEQUENCE [LARGE SCALE GENOMIC DNA]</scope>
    <source>
        <strain evidence="4 5">DSM 45823</strain>
    </source>
</reference>
<dbReference type="Pfam" id="PF03787">
    <property type="entry name" value="RAMPs"/>
    <property type="match status" value="1"/>
</dbReference>
<evidence type="ECO:0000256" key="2">
    <source>
        <dbReference type="ARBA" id="ARBA00093789"/>
    </source>
</evidence>
<comment type="subunit">
    <text evidence="2">Part of the Csm effector complex that includes Cas10, Csm2, Csm3, Csm4 and Csm5.</text>
</comment>
<keyword evidence="5" id="KW-1185">Reference proteome</keyword>
<evidence type="ECO:0000259" key="3">
    <source>
        <dbReference type="Pfam" id="PF03787"/>
    </source>
</evidence>